<gene>
    <name evidence="1" type="ORF">Glove_165g17</name>
</gene>
<evidence type="ECO:0000313" key="2">
    <source>
        <dbReference type="Proteomes" id="UP000266861"/>
    </source>
</evidence>
<name>A0A397IQZ5_9GLOM</name>
<comment type="caution">
    <text evidence="1">The sequence shown here is derived from an EMBL/GenBank/DDBJ whole genome shotgun (WGS) entry which is preliminary data.</text>
</comment>
<reference evidence="1 2" key="1">
    <citation type="submission" date="2018-08" db="EMBL/GenBank/DDBJ databases">
        <title>Genome and evolution of the arbuscular mycorrhizal fungus Diversispora epigaea (formerly Glomus versiforme) and its bacterial endosymbionts.</title>
        <authorList>
            <person name="Sun X."/>
            <person name="Fei Z."/>
            <person name="Harrison M."/>
        </authorList>
    </citation>
    <scope>NUCLEOTIDE SEQUENCE [LARGE SCALE GENOMIC DNA]</scope>
    <source>
        <strain evidence="1 2">IT104</strain>
    </source>
</reference>
<proteinExistence type="predicted"/>
<dbReference type="EMBL" id="PQFF01000155">
    <property type="protein sequence ID" value="RHZ78375.1"/>
    <property type="molecule type" value="Genomic_DNA"/>
</dbReference>
<dbReference type="AlphaFoldDB" id="A0A397IQZ5"/>
<protein>
    <submittedName>
        <fullName evidence="1">Uncharacterized protein</fullName>
    </submittedName>
</protein>
<dbReference type="Proteomes" id="UP000266861">
    <property type="component" value="Unassembled WGS sequence"/>
</dbReference>
<accession>A0A397IQZ5</accession>
<keyword evidence="2" id="KW-1185">Reference proteome</keyword>
<organism evidence="1 2">
    <name type="scientific">Diversispora epigaea</name>
    <dbReference type="NCBI Taxonomy" id="1348612"/>
    <lineage>
        <taxon>Eukaryota</taxon>
        <taxon>Fungi</taxon>
        <taxon>Fungi incertae sedis</taxon>
        <taxon>Mucoromycota</taxon>
        <taxon>Glomeromycotina</taxon>
        <taxon>Glomeromycetes</taxon>
        <taxon>Diversisporales</taxon>
        <taxon>Diversisporaceae</taxon>
        <taxon>Diversispora</taxon>
    </lineage>
</organism>
<evidence type="ECO:0000313" key="1">
    <source>
        <dbReference type="EMBL" id="RHZ78375.1"/>
    </source>
</evidence>
<sequence>MAQILRKLSQNLIELLNDKDDSLKFNKEKSFTEHSNVLKFRSSYNNYQTLTKIRDIYYHIPYVVDIPHTHMNTLLEILLKISNHDISVFQMIINIIAHGLTNYQFHIKDVLTKDFEINN</sequence>